<sequence>MQRQQEVRERQQDVLEYRQQIQAEMAALHQYQRTMLSNFRSTLQADVAAFLEETRLHQQEVWFEQQQQRAAYVAALQNYVWGTTPIPENGSYATGVSPSQPSTATPTNMIPGS</sequence>
<evidence type="ECO:0000313" key="3">
    <source>
        <dbReference type="Proteomes" id="UP000762253"/>
    </source>
</evidence>
<gene>
    <name evidence="2" type="ORF">DP115_00725</name>
</gene>
<proteinExistence type="predicted"/>
<dbReference type="Proteomes" id="UP000762253">
    <property type="component" value="Unassembled WGS sequence"/>
</dbReference>
<evidence type="ECO:0000256" key="1">
    <source>
        <dbReference type="SAM" id="MobiDB-lite"/>
    </source>
</evidence>
<dbReference type="EMBL" id="QMEC01000002">
    <property type="protein sequence ID" value="NMF61390.1"/>
    <property type="molecule type" value="Genomic_DNA"/>
</dbReference>
<protein>
    <recommendedName>
        <fullName evidence="4">Gas vesicle protein GvpC</fullName>
    </recommendedName>
</protein>
<evidence type="ECO:0000313" key="2">
    <source>
        <dbReference type="EMBL" id="NMF61390.1"/>
    </source>
</evidence>
<feature type="compositionally biased region" description="Polar residues" evidence="1">
    <location>
        <begin position="91"/>
        <end position="113"/>
    </location>
</feature>
<accession>A0ABX1M0T1</accession>
<organism evidence="2 3">
    <name type="scientific">Brasilonema octagenarum UFV-OR1</name>
    <dbReference type="NCBI Taxonomy" id="417115"/>
    <lineage>
        <taxon>Bacteria</taxon>
        <taxon>Bacillati</taxon>
        <taxon>Cyanobacteriota</taxon>
        <taxon>Cyanophyceae</taxon>
        <taxon>Nostocales</taxon>
        <taxon>Scytonemataceae</taxon>
        <taxon>Brasilonema</taxon>
        <taxon>Octagenarum group</taxon>
    </lineage>
</organism>
<comment type="caution">
    <text evidence="2">The sequence shown here is derived from an EMBL/GenBank/DDBJ whole genome shotgun (WGS) entry which is preliminary data.</text>
</comment>
<keyword evidence="3" id="KW-1185">Reference proteome</keyword>
<name>A0ABX1M0T1_9CYAN</name>
<evidence type="ECO:0008006" key="4">
    <source>
        <dbReference type="Google" id="ProtNLM"/>
    </source>
</evidence>
<reference evidence="2 3" key="1">
    <citation type="submission" date="2018-06" db="EMBL/GenBank/DDBJ databases">
        <title>Comparative genomics of Brasilonema spp. strains.</title>
        <authorList>
            <person name="Alvarenga D.O."/>
            <person name="Fiore M.F."/>
            <person name="Varani A.M."/>
        </authorList>
    </citation>
    <scope>NUCLEOTIDE SEQUENCE [LARGE SCALE GENOMIC DNA]</scope>
    <source>
        <strain evidence="2 3">UFV-OR1</strain>
    </source>
</reference>
<feature type="region of interest" description="Disordered" evidence="1">
    <location>
        <begin position="90"/>
        <end position="113"/>
    </location>
</feature>